<protein>
    <submittedName>
        <fullName evidence="1">Uncharacterized protein</fullName>
    </submittedName>
</protein>
<organism evidence="1 2">
    <name type="scientific">Peptoniphilus porci</name>
    <dbReference type="NCBI Taxonomy" id="2652280"/>
    <lineage>
        <taxon>Bacteria</taxon>
        <taxon>Bacillati</taxon>
        <taxon>Bacillota</taxon>
        <taxon>Tissierellia</taxon>
        <taxon>Tissierellales</taxon>
        <taxon>Peptoniphilaceae</taxon>
        <taxon>Peptoniphilus</taxon>
    </lineage>
</organism>
<name>A0A1U7LXE3_9FIRM</name>
<reference evidence="1 2" key="1">
    <citation type="journal article" date="2016" name="Appl. Environ. Microbiol.">
        <title>Function and Phylogeny of Bacterial Butyryl Coenzyme A:Acetate Transferases and Their Diversity in the Proximal Colon of Swine.</title>
        <authorList>
            <person name="Trachsel J."/>
            <person name="Bayles D.O."/>
            <person name="Looft T."/>
            <person name="Levine U.Y."/>
            <person name="Allen H.K."/>
        </authorList>
    </citation>
    <scope>NUCLEOTIDE SEQUENCE [LARGE SCALE GENOMIC DNA]</scope>
    <source>
        <strain evidence="1 2">35-6-1</strain>
    </source>
</reference>
<dbReference type="EMBL" id="MJIH01000003">
    <property type="protein sequence ID" value="OLR63360.1"/>
    <property type="molecule type" value="Genomic_DNA"/>
</dbReference>
<comment type="caution">
    <text evidence="1">The sequence shown here is derived from an EMBL/GenBank/DDBJ whole genome shotgun (WGS) entry which is preliminary data.</text>
</comment>
<keyword evidence="2" id="KW-1185">Reference proteome</keyword>
<dbReference type="AlphaFoldDB" id="A0A1U7LXE3"/>
<sequence length="119" mass="12272">MDAACAFWVPSKLAKATLNVLRVSSSESPCTSSIDKPNIDIPLITSLVGDASLVSPDLKAVPACEPFIPALAIKPIATSVSSTEYPSVPAIGAAYLKVSPINETLVFALDDAAARTSAK</sequence>
<proteinExistence type="predicted"/>
<dbReference type="Proteomes" id="UP000187166">
    <property type="component" value="Unassembled WGS sequence"/>
</dbReference>
<gene>
    <name evidence="1" type="ORF">BIV18_00060</name>
</gene>
<evidence type="ECO:0000313" key="2">
    <source>
        <dbReference type="Proteomes" id="UP000187166"/>
    </source>
</evidence>
<accession>A0A1U7LXE3</accession>
<evidence type="ECO:0000313" key="1">
    <source>
        <dbReference type="EMBL" id="OLR63360.1"/>
    </source>
</evidence>